<evidence type="ECO:0000256" key="1">
    <source>
        <dbReference type="SAM" id="SignalP"/>
    </source>
</evidence>
<protein>
    <recommendedName>
        <fullName evidence="2">DUF4142 domain-containing protein</fullName>
    </recommendedName>
</protein>
<dbReference type="Pfam" id="PF13628">
    <property type="entry name" value="DUF4142"/>
    <property type="match status" value="1"/>
</dbReference>
<dbReference type="PANTHER" id="PTHR38593">
    <property type="entry name" value="BLR2558 PROTEIN"/>
    <property type="match status" value="1"/>
</dbReference>
<dbReference type="Gene3D" id="1.20.1260.10">
    <property type="match status" value="1"/>
</dbReference>
<dbReference type="RefSeq" id="WP_011522592.1">
    <property type="nucleotide sequence ID" value="NC_008009.1"/>
</dbReference>
<keyword evidence="4" id="KW-1185">Reference proteome</keyword>
<accession>Q1IQR0</accession>
<dbReference type="OrthoDB" id="9101320at2"/>
<evidence type="ECO:0000313" key="4">
    <source>
        <dbReference type="Proteomes" id="UP000002432"/>
    </source>
</evidence>
<dbReference type="STRING" id="204669.Acid345_1789"/>
<proteinExistence type="predicted"/>
<evidence type="ECO:0000313" key="3">
    <source>
        <dbReference type="EMBL" id="ABF40790.1"/>
    </source>
</evidence>
<feature type="chain" id="PRO_5004191620" description="DUF4142 domain-containing protein" evidence="1">
    <location>
        <begin position="26"/>
        <end position="178"/>
    </location>
</feature>
<feature type="domain" description="DUF4142" evidence="2">
    <location>
        <begin position="29"/>
        <end position="170"/>
    </location>
</feature>
<dbReference type="EMBL" id="CP000360">
    <property type="protein sequence ID" value="ABF40790.1"/>
    <property type="molecule type" value="Genomic_DNA"/>
</dbReference>
<gene>
    <name evidence="3" type="ordered locus">Acid345_1789</name>
</gene>
<dbReference type="HOGENOM" id="CLU_079636_3_0_0"/>
<keyword evidence="1" id="KW-0732">Signal</keyword>
<feature type="signal peptide" evidence="1">
    <location>
        <begin position="1"/>
        <end position="25"/>
    </location>
</feature>
<dbReference type="InterPro" id="IPR025419">
    <property type="entry name" value="DUF4142"/>
</dbReference>
<dbReference type="eggNOG" id="COG3652">
    <property type="taxonomic scope" value="Bacteria"/>
</dbReference>
<reference evidence="3 4" key="1">
    <citation type="journal article" date="2009" name="Appl. Environ. Microbiol.">
        <title>Three genomes from the phylum Acidobacteria provide insight into the lifestyles of these microorganisms in soils.</title>
        <authorList>
            <person name="Ward N.L."/>
            <person name="Challacombe J.F."/>
            <person name="Janssen P.H."/>
            <person name="Henrissat B."/>
            <person name="Coutinho P.M."/>
            <person name="Wu M."/>
            <person name="Xie G."/>
            <person name="Haft D.H."/>
            <person name="Sait M."/>
            <person name="Badger J."/>
            <person name="Barabote R.D."/>
            <person name="Bradley B."/>
            <person name="Brettin T.S."/>
            <person name="Brinkac L.M."/>
            <person name="Bruce D."/>
            <person name="Creasy T."/>
            <person name="Daugherty S.C."/>
            <person name="Davidsen T.M."/>
            <person name="DeBoy R.T."/>
            <person name="Detter J.C."/>
            <person name="Dodson R.J."/>
            <person name="Durkin A.S."/>
            <person name="Ganapathy A."/>
            <person name="Gwinn-Giglio M."/>
            <person name="Han C.S."/>
            <person name="Khouri H."/>
            <person name="Kiss H."/>
            <person name="Kothari S.P."/>
            <person name="Madupu R."/>
            <person name="Nelson K.E."/>
            <person name="Nelson W.C."/>
            <person name="Paulsen I."/>
            <person name="Penn K."/>
            <person name="Ren Q."/>
            <person name="Rosovitz M.J."/>
            <person name="Selengut J.D."/>
            <person name="Shrivastava S."/>
            <person name="Sullivan S.A."/>
            <person name="Tapia R."/>
            <person name="Thompson L.S."/>
            <person name="Watkins K.L."/>
            <person name="Yang Q."/>
            <person name="Yu C."/>
            <person name="Zafar N."/>
            <person name="Zhou L."/>
            <person name="Kuske C.R."/>
        </authorList>
    </citation>
    <scope>NUCLEOTIDE SEQUENCE [LARGE SCALE GENOMIC DNA]</scope>
    <source>
        <strain evidence="3 4">Ellin345</strain>
    </source>
</reference>
<dbReference type="Proteomes" id="UP000002432">
    <property type="component" value="Chromosome"/>
</dbReference>
<evidence type="ECO:0000259" key="2">
    <source>
        <dbReference type="Pfam" id="PF13628"/>
    </source>
</evidence>
<dbReference type="InterPro" id="IPR012347">
    <property type="entry name" value="Ferritin-like"/>
</dbReference>
<organism evidence="3 4">
    <name type="scientific">Koribacter versatilis (strain Ellin345)</name>
    <dbReference type="NCBI Taxonomy" id="204669"/>
    <lineage>
        <taxon>Bacteria</taxon>
        <taxon>Pseudomonadati</taxon>
        <taxon>Acidobacteriota</taxon>
        <taxon>Terriglobia</taxon>
        <taxon>Terriglobales</taxon>
        <taxon>Candidatus Korobacteraceae</taxon>
        <taxon>Candidatus Korobacter</taxon>
    </lineage>
</organism>
<dbReference type="EnsemblBacteria" id="ABF40790">
    <property type="protein sequence ID" value="ABF40790"/>
    <property type="gene ID" value="Acid345_1789"/>
</dbReference>
<dbReference type="AlphaFoldDB" id="Q1IQR0"/>
<dbReference type="PANTHER" id="PTHR38593:SF1">
    <property type="entry name" value="BLR2558 PROTEIN"/>
    <property type="match status" value="1"/>
</dbReference>
<sequence>MRSSLFVSALAVATVLTLAPRGLHAQAPSDPQIAGVVQTANKIDIDTAHIALQKSKDAQVKEFANQMIADHTSLEKSVADLAKKLNVTPQDSDISKQLKQGAADEAKKLKSLSGKAFDQEYVSHEVAYHQAVIDAATKTLIPNAQNAELKSALQGAAPLLQGHLEHAQHLQQSLQGAQ</sequence>
<name>Q1IQR0_KORVE</name>
<dbReference type="KEGG" id="aba:Acid345_1789"/>